<reference evidence="1 2" key="1">
    <citation type="submission" date="2024-09" db="EMBL/GenBank/DDBJ databases">
        <authorList>
            <person name="Sun Q."/>
            <person name="Mori K."/>
        </authorList>
    </citation>
    <scope>NUCLEOTIDE SEQUENCE [LARGE SCALE GENOMIC DNA]</scope>
    <source>
        <strain evidence="1 2">JCM 3143</strain>
    </source>
</reference>
<keyword evidence="2" id="KW-1185">Reference proteome</keyword>
<dbReference type="RefSeq" id="WP_344986013.1">
    <property type="nucleotide sequence ID" value="NZ_BAAAXV010000001.1"/>
</dbReference>
<protein>
    <submittedName>
        <fullName evidence="1">Uncharacterized protein</fullName>
    </submittedName>
</protein>
<comment type="caution">
    <text evidence="1">The sequence shown here is derived from an EMBL/GenBank/DDBJ whole genome shotgun (WGS) entry which is preliminary data.</text>
</comment>
<accession>A0ABV5SBM4</accession>
<dbReference type="EMBL" id="JBHMBW010000054">
    <property type="protein sequence ID" value="MFB9629085.1"/>
    <property type="molecule type" value="Genomic_DNA"/>
</dbReference>
<dbReference type="Proteomes" id="UP001589532">
    <property type="component" value="Unassembled WGS sequence"/>
</dbReference>
<evidence type="ECO:0000313" key="1">
    <source>
        <dbReference type="EMBL" id="MFB9629085.1"/>
    </source>
</evidence>
<organism evidence="1 2">
    <name type="scientific">Nonomuraea helvata</name>
    <dbReference type="NCBI Taxonomy" id="37484"/>
    <lineage>
        <taxon>Bacteria</taxon>
        <taxon>Bacillati</taxon>
        <taxon>Actinomycetota</taxon>
        <taxon>Actinomycetes</taxon>
        <taxon>Streptosporangiales</taxon>
        <taxon>Streptosporangiaceae</taxon>
        <taxon>Nonomuraea</taxon>
    </lineage>
</organism>
<evidence type="ECO:0000313" key="2">
    <source>
        <dbReference type="Proteomes" id="UP001589532"/>
    </source>
</evidence>
<proteinExistence type="predicted"/>
<gene>
    <name evidence="1" type="ORF">ACFFSA_38930</name>
</gene>
<name>A0ABV5SBM4_9ACTN</name>
<sequence>MEAVRAATSRDGQRWVRNGVWTLPAKGKLKIGLISMNRSGAVAKFDYVRTYRD</sequence>